<accession>A0A0B6WTW5</accession>
<sequence length="246" mass="27640" precursor="true">MLNIVRSMLLVLSCASLLVSSQAQQKRVSPQRAASPLGYEPELVSTAEADDAAAKENAGRTGGESEIESLQRTVRRLSAQVDRLSEELNALKTQQRELFDLERLSRAEQRADSLRTQLTDVQSREADLKARLEQLEYDLDPASIERRAALIGTTRPEEVREQIRRQLESERARLRSQLELLERRRQGLESAIARADAEIERLRARLNEADDEATSGSIESSDGEQNSQRNAPPVTQPTRPPRSYVP</sequence>
<dbReference type="EMBL" id="CBXV010000002">
    <property type="protein sequence ID" value="CDM64663.1"/>
    <property type="molecule type" value="Genomic_DNA"/>
</dbReference>
<dbReference type="Gene3D" id="1.20.5.340">
    <property type="match status" value="1"/>
</dbReference>
<organism evidence="3 4">
    <name type="scientific">Pyrinomonas methylaliphatogenes</name>
    <dbReference type="NCBI Taxonomy" id="454194"/>
    <lineage>
        <taxon>Bacteria</taxon>
        <taxon>Pseudomonadati</taxon>
        <taxon>Acidobacteriota</taxon>
        <taxon>Blastocatellia</taxon>
        <taxon>Blastocatellales</taxon>
        <taxon>Pyrinomonadaceae</taxon>
        <taxon>Pyrinomonas</taxon>
    </lineage>
</organism>
<feature type="region of interest" description="Disordered" evidence="1">
    <location>
        <begin position="25"/>
        <end position="69"/>
    </location>
</feature>
<feature type="region of interest" description="Disordered" evidence="1">
    <location>
        <begin position="206"/>
        <end position="246"/>
    </location>
</feature>
<dbReference type="STRING" id="454194.PYK22_00658"/>
<feature type="chain" id="PRO_5002110813" evidence="2">
    <location>
        <begin position="26"/>
        <end position="246"/>
    </location>
</feature>
<dbReference type="RefSeq" id="WP_041974236.1">
    <property type="nucleotide sequence ID" value="NZ_CBXV010000002.1"/>
</dbReference>
<evidence type="ECO:0000256" key="2">
    <source>
        <dbReference type="SAM" id="SignalP"/>
    </source>
</evidence>
<proteinExistence type="predicted"/>
<dbReference type="AlphaFoldDB" id="A0A0B6WTW5"/>
<name>A0A0B6WTW5_9BACT</name>
<protein>
    <submittedName>
        <fullName evidence="3">Uncharacterized protein</fullName>
    </submittedName>
</protein>
<reference evidence="3 4" key="2">
    <citation type="submission" date="2015-01" db="EMBL/GenBank/DDBJ databases">
        <title>Complete genome sequence of Pyrinomonas methylaliphatogenes type strain K22T.</title>
        <authorList>
            <person name="Lee K.C.Y."/>
            <person name="Power J.F."/>
            <person name="Dunfield P.F."/>
            <person name="Morgan X.C."/>
            <person name="Huttenhower C."/>
            <person name="Stott M.B."/>
        </authorList>
    </citation>
    <scope>NUCLEOTIDE SEQUENCE [LARGE SCALE GENOMIC DNA]</scope>
    <source>
        <strain evidence="3 4">K22</strain>
    </source>
</reference>
<reference evidence="3 4" key="1">
    <citation type="submission" date="2013-12" db="EMBL/GenBank/DDBJ databases">
        <authorList>
            <person name="Stott M."/>
        </authorList>
    </citation>
    <scope>NUCLEOTIDE SEQUENCE [LARGE SCALE GENOMIC DNA]</scope>
    <source>
        <strain evidence="3 4">K22</strain>
    </source>
</reference>
<feature type="compositionally biased region" description="Polar residues" evidence="1">
    <location>
        <begin position="214"/>
        <end position="230"/>
    </location>
</feature>
<evidence type="ECO:0000313" key="4">
    <source>
        <dbReference type="Proteomes" id="UP000031518"/>
    </source>
</evidence>
<evidence type="ECO:0000256" key="1">
    <source>
        <dbReference type="SAM" id="MobiDB-lite"/>
    </source>
</evidence>
<evidence type="ECO:0000313" key="3">
    <source>
        <dbReference type="EMBL" id="CDM64663.1"/>
    </source>
</evidence>
<keyword evidence="2" id="KW-0732">Signal</keyword>
<dbReference type="Proteomes" id="UP000031518">
    <property type="component" value="Unassembled WGS sequence"/>
</dbReference>
<gene>
    <name evidence="3" type="ORF">PYK22_00658</name>
</gene>
<keyword evidence="4" id="KW-1185">Reference proteome</keyword>
<feature type="signal peptide" evidence="2">
    <location>
        <begin position="1"/>
        <end position="25"/>
    </location>
</feature>